<dbReference type="AlphaFoldDB" id="A0A2K0TSP3"/>
<dbReference type="OrthoDB" id="1601230at2759"/>
<evidence type="ECO:0000313" key="3">
    <source>
        <dbReference type="EMBL" id="PNP48549.1"/>
    </source>
</evidence>
<proteinExistence type="predicted"/>
<dbReference type="InterPro" id="IPR013097">
    <property type="entry name" value="Dabb"/>
</dbReference>
<dbReference type="InterPro" id="IPR044662">
    <property type="entry name" value="HS1/DABB1-like"/>
</dbReference>
<dbReference type="PANTHER" id="PTHR33178">
    <property type="match status" value="1"/>
</dbReference>
<sequence length="111" mass="12202">MSVIHIVLFKYKSSATAEAVQNAVSEMLALKSGCLHPTTQTAYIKSLTGGKDNSPENIQNGFTHAFVVEFASVQDRDYYVDKDPVHEAFKTNNGPVIEKVCVVDYTVGVFE</sequence>
<dbReference type="SUPFAM" id="SSF54909">
    <property type="entry name" value="Dimeric alpha+beta barrel"/>
    <property type="match status" value="1"/>
</dbReference>
<dbReference type="Pfam" id="PF07876">
    <property type="entry name" value="Dabb"/>
    <property type="match status" value="1"/>
</dbReference>
<feature type="domain" description="Stress-response A/B barrel" evidence="2">
    <location>
        <begin position="3"/>
        <end position="105"/>
    </location>
</feature>
<dbReference type="InterPro" id="IPR011008">
    <property type="entry name" value="Dimeric_a/b-barrel"/>
</dbReference>
<evidence type="ECO:0000313" key="4">
    <source>
        <dbReference type="Proteomes" id="UP000236546"/>
    </source>
</evidence>
<comment type="caution">
    <text evidence="3">The sequence shown here is derived from an EMBL/GenBank/DDBJ whole genome shotgun (WGS) entry which is preliminary data.</text>
</comment>
<organism evidence="3 4">
    <name type="scientific">Trichoderma gamsii</name>
    <dbReference type="NCBI Taxonomy" id="398673"/>
    <lineage>
        <taxon>Eukaryota</taxon>
        <taxon>Fungi</taxon>
        <taxon>Dikarya</taxon>
        <taxon>Ascomycota</taxon>
        <taxon>Pezizomycotina</taxon>
        <taxon>Sordariomycetes</taxon>
        <taxon>Hypocreomycetidae</taxon>
        <taxon>Hypocreales</taxon>
        <taxon>Hypocreaceae</taxon>
        <taxon>Trichoderma</taxon>
    </lineage>
</organism>
<name>A0A2K0TSP3_9HYPO</name>
<dbReference type="Gene3D" id="3.30.70.100">
    <property type="match status" value="1"/>
</dbReference>
<accession>A0A2K0TSP3</accession>
<evidence type="ECO:0000256" key="1">
    <source>
        <dbReference type="ARBA" id="ARBA00011738"/>
    </source>
</evidence>
<gene>
    <name evidence="3" type="ORF">TGAMA5MH_00443</name>
</gene>
<dbReference type="EMBL" id="MTYH01000006">
    <property type="protein sequence ID" value="PNP48549.1"/>
    <property type="molecule type" value="Genomic_DNA"/>
</dbReference>
<dbReference type="PANTHER" id="PTHR33178:SF10">
    <property type="entry name" value="STRESS-RESPONSE A_B BARREL DOMAIN-CONTAINING PROTEIN"/>
    <property type="match status" value="1"/>
</dbReference>
<dbReference type="PROSITE" id="PS51502">
    <property type="entry name" value="S_R_A_B_BARREL"/>
    <property type="match status" value="1"/>
</dbReference>
<evidence type="ECO:0000259" key="2">
    <source>
        <dbReference type="PROSITE" id="PS51502"/>
    </source>
</evidence>
<comment type="subunit">
    <text evidence="1">Homodimer.</text>
</comment>
<reference evidence="3 4" key="1">
    <citation type="submission" date="2017-02" db="EMBL/GenBank/DDBJ databases">
        <title>Genomes of Trichoderma spp. with biocontrol activity.</title>
        <authorList>
            <person name="Gardiner D."/>
            <person name="Kazan K."/>
            <person name="Vos C."/>
            <person name="Harvey P."/>
        </authorList>
    </citation>
    <scope>NUCLEOTIDE SEQUENCE [LARGE SCALE GENOMIC DNA]</scope>
    <source>
        <strain evidence="3 4">A5MH</strain>
    </source>
</reference>
<protein>
    <recommendedName>
        <fullName evidence="2">Stress-response A/B barrel domain-containing protein</fullName>
    </recommendedName>
</protein>
<dbReference type="SMART" id="SM00886">
    <property type="entry name" value="Dabb"/>
    <property type="match status" value="1"/>
</dbReference>
<dbReference type="Proteomes" id="UP000236546">
    <property type="component" value="Unassembled WGS sequence"/>
</dbReference>